<dbReference type="Pfam" id="PF18449">
    <property type="entry name" value="Endotoxin_C2"/>
    <property type="match status" value="2"/>
</dbReference>
<keyword evidence="2" id="KW-1133">Transmembrane helix</keyword>
<dbReference type="InterPro" id="IPR032675">
    <property type="entry name" value="LRR_dom_sf"/>
</dbReference>
<keyword evidence="3" id="KW-0732">Signal</keyword>
<keyword evidence="2" id="KW-0472">Membrane</keyword>
<accession>A0ABU0E2M0</accession>
<organism evidence="5 6">
    <name type="scientific">Breznakia pachnodae</name>
    <dbReference type="NCBI Taxonomy" id="265178"/>
    <lineage>
        <taxon>Bacteria</taxon>
        <taxon>Bacillati</taxon>
        <taxon>Bacillota</taxon>
        <taxon>Erysipelotrichia</taxon>
        <taxon>Erysipelotrichales</taxon>
        <taxon>Erysipelotrichaceae</taxon>
        <taxon>Breznakia</taxon>
    </lineage>
</organism>
<dbReference type="EMBL" id="JAUSUR010000002">
    <property type="protein sequence ID" value="MDQ0360953.1"/>
    <property type="molecule type" value="Genomic_DNA"/>
</dbReference>
<dbReference type="Gene3D" id="3.80.10.10">
    <property type="entry name" value="Ribonuclease Inhibitor"/>
    <property type="match status" value="1"/>
</dbReference>
<feature type="region of interest" description="Disordered" evidence="1">
    <location>
        <begin position="873"/>
        <end position="904"/>
    </location>
</feature>
<feature type="signal peptide" evidence="3">
    <location>
        <begin position="1"/>
        <end position="20"/>
    </location>
</feature>
<dbReference type="PANTHER" id="PTHR48065:SF11">
    <property type="entry name" value="OS11G0213300 PROTEIN"/>
    <property type="match status" value="1"/>
</dbReference>
<dbReference type="Proteomes" id="UP001230220">
    <property type="component" value="Unassembled WGS sequence"/>
</dbReference>
<sequence length="938" mass="100371">MKNKLFKSLLVLIMMIGVFATVNNFSVEDIKAATNAADAPDDWAFTEDSIPLHDAILDNYGSIDTGDGQGGSPDGYISKDEAAAYTGTIDLSGKGLTGTIDGVEYFEKLTNLYLANNSLTGAIPSNIKNMAFLSRLSLENNQLSGTIPSMSGMSNLLVIYLHNNQLEGEIPSDITSITSLQYLNLANNNLEGSIPSDINKLTNMINLVLNDNNLTGSIPELNGMSALFTFRVSNNNLTGTLPVNYNGLSTLAYFEVSNNQLSGTFPTGLGQCANLLTLRLDGNKLSGSIPSEIGGLKKLQNLFLYGNLFTGELPSEIKELTDLAVIYYHNTYITTGDFTGLNKLQYVSVTKATNINLDKAVLFYTIGSKEPYSALVRVGGTAGFASWDATTTYYQINQGASYSIGYPYTDNNGNLKLIISSSILLSEDGIMDNEGNLIIGASLSDVDTTTGNVNLPNGGTVVTGEATYTFDKATTVGETEITTEGTITIANNTTTDGSTVTVGDITTIVKVPEGSEATISLDSTGGTVNAPEGSVVTNNDGSETYLTGDGTVKEDGTITSSEKTITVPTDKLIDVAVDGSEVTFPAGVIVDDGSTSITYPGTIIYDTEDNTVQYLPIDGLFNEDGTLKDSVTQDDIRSSQDFVTGLDDSALKTELQSKVEDAQNQLNERNAEKAVDDLFETDGKIKDTVTQEDIDNAKDLVDNLNDGGKKTELQDKLEDAQNQLNERNAEKAVDDLFDKDGNIKDIVTQEDIKNAEDLVNKLPDGQLKDELNDKLKEAQKQLDERNFVIVEAFKVFTGEGTVYTKIDAPVEKFSSISVDGKELDASNYEVTSGSTVITLSEAYLKTLDNGTYDVDVEFTSGAVVKTTLTVKVEGNPSKAPSTTNPNTYKPSTAAGSSTSSSTVDTGDTTNLTMLYALLASSLLGFVVITKKERNKTSK</sequence>
<name>A0ABU0E2M0_9FIRM</name>
<evidence type="ECO:0000313" key="6">
    <source>
        <dbReference type="Proteomes" id="UP001230220"/>
    </source>
</evidence>
<dbReference type="PANTHER" id="PTHR48065">
    <property type="entry name" value="OS10G0469600 PROTEIN"/>
    <property type="match status" value="1"/>
</dbReference>
<dbReference type="InterPro" id="IPR001611">
    <property type="entry name" value="Leu-rich_rpt"/>
</dbReference>
<proteinExistence type="predicted"/>
<keyword evidence="2" id="KW-0812">Transmembrane</keyword>
<evidence type="ECO:0000256" key="1">
    <source>
        <dbReference type="SAM" id="MobiDB-lite"/>
    </source>
</evidence>
<evidence type="ECO:0000256" key="3">
    <source>
        <dbReference type="SAM" id="SignalP"/>
    </source>
</evidence>
<gene>
    <name evidence="5" type="ORF">J2S15_001698</name>
</gene>
<dbReference type="PROSITE" id="PS51450">
    <property type="entry name" value="LRR"/>
    <property type="match status" value="1"/>
</dbReference>
<evidence type="ECO:0000256" key="2">
    <source>
        <dbReference type="SAM" id="Phobius"/>
    </source>
</evidence>
<evidence type="ECO:0000313" key="5">
    <source>
        <dbReference type="EMBL" id="MDQ0360953.1"/>
    </source>
</evidence>
<evidence type="ECO:0000259" key="4">
    <source>
        <dbReference type="Pfam" id="PF18449"/>
    </source>
</evidence>
<feature type="domain" description="Pesticidal crystal protein Cry1Aa" evidence="4">
    <location>
        <begin position="729"/>
        <end position="784"/>
    </location>
</feature>
<feature type="compositionally biased region" description="Polar residues" evidence="1">
    <location>
        <begin position="878"/>
        <end position="890"/>
    </location>
</feature>
<feature type="transmembrane region" description="Helical" evidence="2">
    <location>
        <begin position="911"/>
        <end position="929"/>
    </location>
</feature>
<dbReference type="InterPro" id="IPR054544">
    <property type="entry name" value="Pest_crys_Cry1Aa_dom-IV"/>
</dbReference>
<comment type="caution">
    <text evidence="5">The sequence shown here is derived from an EMBL/GenBank/DDBJ whole genome shotgun (WGS) entry which is preliminary data.</text>
</comment>
<protein>
    <submittedName>
        <fullName evidence="5">Leucine-rich repeat (LRR) protein</fullName>
    </submittedName>
</protein>
<feature type="compositionally biased region" description="Low complexity" evidence="1">
    <location>
        <begin position="891"/>
        <end position="904"/>
    </location>
</feature>
<dbReference type="Pfam" id="PF00560">
    <property type="entry name" value="LRR_1"/>
    <property type="match status" value="4"/>
</dbReference>
<dbReference type="SUPFAM" id="SSF52058">
    <property type="entry name" value="L domain-like"/>
    <property type="match status" value="1"/>
</dbReference>
<feature type="chain" id="PRO_5047178634" evidence="3">
    <location>
        <begin position="21"/>
        <end position="938"/>
    </location>
</feature>
<feature type="domain" description="Pesticidal crystal protein Cry1Aa" evidence="4">
    <location>
        <begin position="671"/>
        <end position="726"/>
    </location>
</feature>
<keyword evidence="6" id="KW-1185">Reference proteome</keyword>
<dbReference type="RefSeq" id="WP_307407248.1">
    <property type="nucleotide sequence ID" value="NZ_JAUSUR010000002.1"/>
</dbReference>
<reference evidence="5 6" key="1">
    <citation type="submission" date="2023-07" db="EMBL/GenBank/DDBJ databases">
        <title>Genomic Encyclopedia of Type Strains, Phase IV (KMG-IV): sequencing the most valuable type-strain genomes for metagenomic binning, comparative biology and taxonomic classification.</title>
        <authorList>
            <person name="Goeker M."/>
        </authorList>
    </citation>
    <scope>NUCLEOTIDE SEQUENCE [LARGE SCALE GENOMIC DNA]</scope>
    <source>
        <strain evidence="5 6">DSM 16784</strain>
    </source>
</reference>